<dbReference type="OrthoDB" id="248387at2759"/>
<name>A0A250XF46_9CHLO</name>
<evidence type="ECO:0000256" key="7">
    <source>
        <dbReference type="ARBA" id="ARBA00045448"/>
    </source>
</evidence>
<dbReference type="SUPFAM" id="SSF50993">
    <property type="entry name" value="Peptidase/esterase 'gauge' domain"/>
    <property type="match status" value="1"/>
</dbReference>
<dbReference type="InterPro" id="IPR001375">
    <property type="entry name" value="Peptidase_S9_cat"/>
</dbReference>
<feature type="region of interest" description="Disordered" evidence="8">
    <location>
        <begin position="540"/>
        <end position="568"/>
    </location>
</feature>
<dbReference type="InterPro" id="IPR029058">
    <property type="entry name" value="AB_hydrolase_fold"/>
</dbReference>
<feature type="domain" description="Peptidase S9A N-terminal" evidence="10">
    <location>
        <begin position="83"/>
        <end position="398"/>
    </location>
</feature>
<proteinExistence type="inferred from homology"/>
<feature type="compositionally biased region" description="Polar residues" evidence="8">
    <location>
        <begin position="423"/>
        <end position="433"/>
    </location>
</feature>
<dbReference type="Pfam" id="PF00326">
    <property type="entry name" value="Peptidase_S9"/>
    <property type="match status" value="1"/>
</dbReference>
<comment type="caution">
    <text evidence="11">The sequence shown here is derived from an EMBL/GenBank/DDBJ whole genome shotgun (WGS) entry which is preliminary data.</text>
</comment>
<reference evidence="11 12" key="1">
    <citation type="submission" date="2017-08" db="EMBL/GenBank/DDBJ databases">
        <title>Acidophilic green algal genome provides insights into adaptation to an acidic environment.</title>
        <authorList>
            <person name="Hirooka S."/>
            <person name="Hirose Y."/>
            <person name="Kanesaki Y."/>
            <person name="Higuchi S."/>
            <person name="Fujiwara T."/>
            <person name="Onuma R."/>
            <person name="Era A."/>
            <person name="Ohbayashi R."/>
            <person name="Uzuka A."/>
            <person name="Nozaki H."/>
            <person name="Yoshikawa H."/>
            <person name="Miyagishima S.Y."/>
        </authorList>
    </citation>
    <scope>NUCLEOTIDE SEQUENCE [LARGE SCALE GENOMIC DNA]</scope>
    <source>
        <strain evidence="11 12">NIES-2499</strain>
    </source>
</reference>
<evidence type="ECO:0000256" key="2">
    <source>
        <dbReference type="ARBA" id="ARBA00022670"/>
    </source>
</evidence>
<dbReference type="PRINTS" id="PR00862">
    <property type="entry name" value="PROLIGOPTASE"/>
</dbReference>
<evidence type="ECO:0000313" key="12">
    <source>
        <dbReference type="Proteomes" id="UP000232323"/>
    </source>
</evidence>
<comment type="similarity">
    <text evidence="1">Belongs to the peptidase S9A family.</text>
</comment>
<dbReference type="GO" id="GO:0004252">
    <property type="term" value="F:serine-type endopeptidase activity"/>
    <property type="evidence" value="ECO:0007669"/>
    <property type="project" value="InterPro"/>
</dbReference>
<evidence type="ECO:0000256" key="3">
    <source>
        <dbReference type="ARBA" id="ARBA00022801"/>
    </source>
</evidence>
<comment type="function">
    <text evidence="7">Serine peptidase whose precise substrate specificity remains unclear. Does not cleave peptides after a arginine or lysine residue. Regulates trans-Golgi network morphology and sorting by regulating the membrane binding of the AP-1 complex. May play a role in the regulation of synaptic vesicle exocytosis.</text>
</comment>
<feature type="compositionally biased region" description="Polar residues" evidence="8">
    <location>
        <begin position="464"/>
        <end position="475"/>
    </location>
</feature>
<dbReference type="GO" id="GO:0006508">
    <property type="term" value="P:proteolysis"/>
    <property type="evidence" value="ECO:0007669"/>
    <property type="project" value="UniProtKB-KW"/>
</dbReference>
<dbReference type="Pfam" id="PF02897">
    <property type="entry name" value="Peptidase_S9_N"/>
    <property type="match status" value="1"/>
</dbReference>
<evidence type="ECO:0000259" key="9">
    <source>
        <dbReference type="Pfam" id="PF00326"/>
    </source>
</evidence>
<evidence type="ECO:0000313" key="11">
    <source>
        <dbReference type="EMBL" id="GAX81656.1"/>
    </source>
</evidence>
<evidence type="ECO:0000256" key="1">
    <source>
        <dbReference type="ARBA" id="ARBA00005228"/>
    </source>
</evidence>
<protein>
    <recommendedName>
        <fullName evidence="5">Prolyl endopeptidase-like</fullName>
    </recommendedName>
    <alternativeName>
        <fullName evidence="6">Prolylendopeptidase-like</fullName>
    </alternativeName>
</protein>
<evidence type="ECO:0000256" key="8">
    <source>
        <dbReference type="SAM" id="MobiDB-lite"/>
    </source>
</evidence>
<dbReference type="SUPFAM" id="SSF53474">
    <property type="entry name" value="alpha/beta-Hydrolases"/>
    <property type="match status" value="1"/>
</dbReference>
<dbReference type="Proteomes" id="UP000232323">
    <property type="component" value="Unassembled WGS sequence"/>
</dbReference>
<dbReference type="InterPro" id="IPR051543">
    <property type="entry name" value="Serine_Peptidase_S9A"/>
</dbReference>
<organism evidence="11 12">
    <name type="scientific">Chlamydomonas eustigma</name>
    <dbReference type="NCBI Taxonomy" id="1157962"/>
    <lineage>
        <taxon>Eukaryota</taxon>
        <taxon>Viridiplantae</taxon>
        <taxon>Chlorophyta</taxon>
        <taxon>core chlorophytes</taxon>
        <taxon>Chlorophyceae</taxon>
        <taxon>CS clade</taxon>
        <taxon>Chlamydomonadales</taxon>
        <taxon>Chlamydomonadaceae</taxon>
        <taxon>Chlamydomonas</taxon>
    </lineage>
</organism>
<keyword evidence="3" id="KW-0378">Hydrolase</keyword>
<feature type="domain" description="Peptidase S9 prolyl oligopeptidase catalytic" evidence="9">
    <location>
        <begin position="1072"/>
        <end position="1191"/>
    </location>
</feature>
<dbReference type="EMBL" id="BEGY01000068">
    <property type="protein sequence ID" value="GAX81656.1"/>
    <property type="molecule type" value="Genomic_DNA"/>
</dbReference>
<keyword evidence="4" id="KW-0720">Serine protease</keyword>
<dbReference type="Gene3D" id="3.40.50.1820">
    <property type="entry name" value="alpha/beta hydrolase"/>
    <property type="match status" value="1"/>
</dbReference>
<feature type="region of interest" description="Disordered" evidence="8">
    <location>
        <begin position="596"/>
        <end position="628"/>
    </location>
</feature>
<dbReference type="Gene3D" id="2.130.10.120">
    <property type="entry name" value="Prolyl oligopeptidase, N-terminal domain"/>
    <property type="match status" value="1"/>
</dbReference>
<evidence type="ECO:0000256" key="6">
    <source>
        <dbReference type="ARBA" id="ARBA00042165"/>
    </source>
</evidence>
<gene>
    <name evidence="11" type="ORF">CEUSTIGMA_g9084.t1</name>
</gene>
<dbReference type="InterPro" id="IPR023302">
    <property type="entry name" value="Pept_S9A_N"/>
</dbReference>
<evidence type="ECO:0000256" key="5">
    <source>
        <dbReference type="ARBA" id="ARBA00039290"/>
    </source>
</evidence>
<evidence type="ECO:0000259" key="10">
    <source>
        <dbReference type="Pfam" id="PF02897"/>
    </source>
</evidence>
<evidence type="ECO:0000256" key="4">
    <source>
        <dbReference type="ARBA" id="ARBA00022825"/>
    </source>
</evidence>
<sequence>MWSIAKCSHKRLTFQAYYCAGRARWTEKEAIRIRHISFWPSWLLTKEVKGCQIGVKGDSPKIHPGLGPLAPRIPRLREAGHLKWIDNYSWMEDSPASSAVLRQHLREEVQHHRRTMERLGVPSTARKLLAEMLASQESAKAHLIPNLPEKIGQYLYTTYEDTDGITLSRQRESIAADELLERVSDDHSRAIEVVLDPEMVSNDVHLLSKSKDLPLGTEVCSLRLSPDQQYVAYMVPLQRGIDHYCCIIREISKGRHSAGKGGHVVGFLADVSGFEFSADSRWLLYTTPDDLGRPCKVHLHDFHPAEDAAALWTLTESTCEDSDQLLWMEPRPEYFVQLSRTKDWEWLLININSKTSSEVHVLPGFNPRRHPLHCLKPRTPGLEYFVQHHHGNFVIMTNCSREPSTDGPSIMTAPQDPVKCKEPSSTAGSSIMTPPQDPVKCKEPSSTAGSSIMTPPQDPVNCMEPSSTAGSSIMTPPQDPVNCMEPSSFAGSRIMTPPHGPAYNDQLGPHQRAAGCGSESADRAQDDCLTAKQLATSSHVLANGTMSGTRVGSSSRERSRASEDSYLYPDGGCRSLGHAAYRIMIMPSGGLLKAEDTSSTLQAHHQDDPAGGRDHAPASTGTAPGSPIIPRPTAVPAVLPGWVPFIGPDDLAAAASYGASSSLHMMTDEGPVIQDLAPVEIVDMDVFNGWLVLHTRLSDGRPGLTCSSLSHEVPPFQQSQLPPCSNPVFAIEASAPGNQLTTHRHDGRRSPLCAASKQHPQSQLTANIPTGTSDQSQLVTANIPAATSDQVHSYQGLPQPVDSTLQYTDAAADNKLQPAMLPLAKMQHLQLPHWVLHINPGANQDFNSHVYRFTCSSPVHPPLEYVYEFRTGLLQPLSSPSSLASSYSSHAGGVDSMNREAVQEGCEDARAVITGHGNAASKIRDTGVGPVIYSQASSSTSNGSTPARAAISDTAWLPCLSSQALPTALPYRMERHMVRSSDGATLLPLTILEASPAGSATTATLLSATSTPSMPPTRYQHCSAWLHETGEGGAGSHQRITAAAAVQPAADVQPSRLLLCAYGAYGQIMDMSFDPNLQVLLDRGWRVAYAHVRGGGELGRSWHAGGRGSNRHHALQDYLACTRYLIQKGYSQPGMMAGQATSAGALLLASALILEPAIFGAAVLRVPFTDVLTCMMNPDLPLTAHEREEWCGLEGEGVATASTWPSQDSGGVSCPDVRTFTGLQTSSMDTNNCREVILPTGLSHSDLDQIRQMCPYQQLITHSSFDARAGWDIFGGGPQPIPDETAGIPRPATPSFILLSCSLDDSRVPFWCATKWAAAFRQKQQVDLITRSCGVAKNSVSENEYSVCSSDLIRDVDVVMRIREFGGHFGTPSQQIEELSEDYAFLIESMERK</sequence>
<dbReference type="PANTHER" id="PTHR11757:SF19">
    <property type="entry name" value="PROLYL ENDOPEPTIDASE-LIKE"/>
    <property type="match status" value="1"/>
</dbReference>
<dbReference type="PANTHER" id="PTHR11757">
    <property type="entry name" value="PROTEASE FAMILY S9A OLIGOPEPTIDASE"/>
    <property type="match status" value="1"/>
</dbReference>
<keyword evidence="12" id="KW-1185">Reference proteome</keyword>
<accession>A0A250XF46</accession>
<keyword evidence="2" id="KW-0645">Protease</keyword>
<feature type="compositionally biased region" description="Basic and acidic residues" evidence="8">
    <location>
        <begin position="604"/>
        <end position="616"/>
    </location>
</feature>
<dbReference type="InterPro" id="IPR002470">
    <property type="entry name" value="Peptidase_S9A"/>
</dbReference>
<feature type="compositionally biased region" description="Polar residues" evidence="8">
    <location>
        <begin position="444"/>
        <end position="454"/>
    </location>
</feature>
<feature type="region of interest" description="Disordered" evidence="8">
    <location>
        <begin position="404"/>
        <end position="478"/>
    </location>
</feature>